<reference evidence="1" key="1">
    <citation type="journal article" date="2015" name="Nature">
        <title>Complex archaea that bridge the gap between prokaryotes and eukaryotes.</title>
        <authorList>
            <person name="Spang A."/>
            <person name="Saw J.H."/>
            <person name="Jorgensen S.L."/>
            <person name="Zaremba-Niedzwiedzka K."/>
            <person name="Martijn J."/>
            <person name="Lind A.E."/>
            <person name="van Eijk R."/>
            <person name="Schleper C."/>
            <person name="Guy L."/>
            <person name="Ettema T.J."/>
        </authorList>
    </citation>
    <scope>NUCLEOTIDE SEQUENCE</scope>
</reference>
<name>A0A0F9Q7K2_9ZZZZ</name>
<proteinExistence type="predicted"/>
<comment type="caution">
    <text evidence="1">The sequence shown here is derived from an EMBL/GenBank/DDBJ whole genome shotgun (WGS) entry which is preliminary data.</text>
</comment>
<sequence length="73" mass="7856">MAHIAKSLFLAIPDANAANHVGVGTRPALFPRNGLGVGFGTLRAVLHVDIRRVPDLVCQPKNLMAPDKPRSLY</sequence>
<evidence type="ECO:0000313" key="1">
    <source>
        <dbReference type="EMBL" id="KKN39980.1"/>
    </source>
</evidence>
<dbReference type="AlphaFoldDB" id="A0A0F9Q7K2"/>
<protein>
    <submittedName>
        <fullName evidence="1">Uncharacterized protein</fullName>
    </submittedName>
</protein>
<gene>
    <name evidence="1" type="ORF">LCGC14_0738000</name>
</gene>
<organism evidence="1">
    <name type="scientific">marine sediment metagenome</name>
    <dbReference type="NCBI Taxonomy" id="412755"/>
    <lineage>
        <taxon>unclassified sequences</taxon>
        <taxon>metagenomes</taxon>
        <taxon>ecological metagenomes</taxon>
    </lineage>
</organism>
<dbReference type="EMBL" id="LAZR01001732">
    <property type="protein sequence ID" value="KKN39980.1"/>
    <property type="molecule type" value="Genomic_DNA"/>
</dbReference>
<accession>A0A0F9Q7K2</accession>